<evidence type="ECO:0000256" key="2">
    <source>
        <dbReference type="ARBA" id="ARBA00022679"/>
    </source>
</evidence>
<evidence type="ECO:0000313" key="5">
    <source>
        <dbReference type="EMBL" id="TKK66920.1"/>
    </source>
</evidence>
<dbReference type="GO" id="GO:0008976">
    <property type="term" value="F:polyphosphate kinase activity"/>
    <property type="evidence" value="ECO:0007669"/>
    <property type="project" value="InterPro"/>
</dbReference>
<comment type="caution">
    <text evidence="5">The sequence shown here is derived from an EMBL/GenBank/DDBJ whole genome shotgun (WGS) entry which is preliminary data.</text>
</comment>
<dbReference type="PIRSF" id="PIRSF028756">
    <property type="entry name" value="PPK2_prd"/>
    <property type="match status" value="1"/>
</dbReference>
<organism evidence="5 6">
    <name type="scientific">Ilyomonas limi</name>
    <dbReference type="NCBI Taxonomy" id="2575867"/>
    <lineage>
        <taxon>Bacteria</taxon>
        <taxon>Pseudomonadati</taxon>
        <taxon>Bacteroidota</taxon>
        <taxon>Chitinophagia</taxon>
        <taxon>Chitinophagales</taxon>
        <taxon>Chitinophagaceae</taxon>
        <taxon>Ilyomonas</taxon>
    </lineage>
</organism>
<evidence type="ECO:0000256" key="3">
    <source>
        <dbReference type="ARBA" id="ARBA00022777"/>
    </source>
</evidence>
<comment type="similarity">
    <text evidence="1">Belongs to the polyphosphate kinase 2 (PPK2) family. Class I subfamily.</text>
</comment>
<proteinExistence type="inferred from homology"/>
<dbReference type="InterPro" id="IPR027417">
    <property type="entry name" value="P-loop_NTPase"/>
</dbReference>
<dbReference type="PANTHER" id="PTHR34383:SF3">
    <property type="entry name" value="POLYPHOSPHATE:AMP PHOSPHOTRANSFERASE"/>
    <property type="match status" value="1"/>
</dbReference>
<evidence type="ECO:0000259" key="4">
    <source>
        <dbReference type="Pfam" id="PF03976"/>
    </source>
</evidence>
<dbReference type="NCBIfam" id="TIGR03709">
    <property type="entry name" value="PPK2_rel_1"/>
    <property type="match status" value="1"/>
</dbReference>
<dbReference type="InterPro" id="IPR016898">
    <property type="entry name" value="Polyphosphate_phosphotransfera"/>
</dbReference>
<dbReference type="InterPro" id="IPR022300">
    <property type="entry name" value="PPK2-rel_1"/>
</dbReference>
<dbReference type="RefSeq" id="WP_137262737.1">
    <property type="nucleotide sequence ID" value="NZ_SZQL01000013.1"/>
</dbReference>
<keyword evidence="6" id="KW-1185">Reference proteome</keyword>
<dbReference type="PANTHER" id="PTHR34383">
    <property type="entry name" value="POLYPHOSPHATE:AMP PHOSPHOTRANSFERASE-RELATED"/>
    <property type="match status" value="1"/>
</dbReference>
<dbReference type="GO" id="GO:0006797">
    <property type="term" value="P:polyphosphate metabolic process"/>
    <property type="evidence" value="ECO:0007669"/>
    <property type="project" value="InterPro"/>
</dbReference>
<dbReference type="SUPFAM" id="SSF52540">
    <property type="entry name" value="P-loop containing nucleoside triphosphate hydrolases"/>
    <property type="match status" value="1"/>
</dbReference>
<accession>A0A4U3KWX4</accession>
<keyword evidence="2" id="KW-0808">Transferase</keyword>
<name>A0A4U3KWX4_9BACT</name>
<evidence type="ECO:0000313" key="6">
    <source>
        <dbReference type="Proteomes" id="UP000305848"/>
    </source>
</evidence>
<dbReference type="Gene3D" id="3.40.50.300">
    <property type="entry name" value="P-loop containing nucleotide triphosphate hydrolases"/>
    <property type="match status" value="1"/>
</dbReference>
<gene>
    <name evidence="5" type="ORF">FC093_15580</name>
</gene>
<dbReference type="Pfam" id="PF03976">
    <property type="entry name" value="PPK2"/>
    <property type="match status" value="1"/>
</dbReference>
<reference evidence="5 6" key="1">
    <citation type="submission" date="2019-05" db="EMBL/GenBank/DDBJ databases">
        <title>Panacibacter sp. strain 17mud1-8 Genome sequencing and assembly.</title>
        <authorList>
            <person name="Chhetri G."/>
        </authorList>
    </citation>
    <scope>NUCLEOTIDE SEQUENCE [LARGE SCALE GENOMIC DNA]</scope>
    <source>
        <strain evidence="5 6">17mud1-8</strain>
    </source>
</reference>
<evidence type="ECO:0000256" key="1">
    <source>
        <dbReference type="ARBA" id="ARBA00009924"/>
    </source>
</evidence>
<dbReference type="OrthoDB" id="9775224at2"/>
<dbReference type="InterPro" id="IPR022488">
    <property type="entry name" value="PPK2-related"/>
</dbReference>
<dbReference type="EMBL" id="SZQL01000013">
    <property type="protein sequence ID" value="TKK66920.1"/>
    <property type="molecule type" value="Genomic_DNA"/>
</dbReference>
<feature type="domain" description="Polyphosphate kinase-2-related" evidence="4">
    <location>
        <begin position="16"/>
        <end position="237"/>
    </location>
</feature>
<sequence length="248" mass="28817">MAIQLSEISTRAPKDMDKEATKVKTASLIEQLDELQNLLYASAKYAVLVIIQGMDASGKDGAIKHVFGPLNPLGVSAKAFKAPTEEELSYDFLWRIHKYVPAKGMMQIFNRSQYEDVLVTRVHHWINNATAHRRMKEINHFESLLQESGSTIIVKFYLHISKKEQAERFEERLTDSRKHWKFNSNDAKEAELWDEYRKAYEDCFARCDNPPWIIVPADQNWYKEYVIASTMVEILSKLNLQYPALKEE</sequence>
<dbReference type="AlphaFoldDB" id="A0A4U3KWX4"/>
<protein>
    <submittedName>
        <fullName evidence="5">Polyphosphate kinase</fullName>
    </submittedName>
</protein>
<dbReference type="Proteomes" id="UP000305848">
    <property type="component" value="Unassembled WGS sequence"/>
</dbReference>
<keyword evidence="3 5" id="KW-0418">Kinase</keyword>